<dbReference type="AlphaFoldDB" id="A0A2V5IYC4"/>
<proteinExistence type="predicted"/>
<gene>
    <name evidence="1" type="ORF">CVS30_05330</name>
</gene>
<dbReference type="OrthoDB" id="4944228at2"/>
<dbReference type="EMBL" id="QJVC01000003">
    <property type="protein sequence ID" value="PYI39383.1"/>
    <property type="molecule type" value="Genomic_DNA"/>
</dbReference>
<dbReference type="Proteomes" id="UP000247980">
    <property type="component" value="Unassembled WGS sequence"/>
</dbReference>
<name>A0A2V5IYC4_9MICC</name>
<evidence type="ECO:0000313" key="1">
    <source>
        <dbReference type="EMBL" id="PYI39383.1"/>
    </source>
</evidence>
<sequence length="101" mass="11431">MRAVIFPTVNNENHLFGLASHLWIDDHLYPTVHNRQDSYALPAYEIDGPWVYPSRYNTALSSEYPVYMFEHGYFVATGHGAEPAGLPIFSIRCSCLPQLGD</sequence>
<evidence type="ECO:0000313" key="2">
    <source>
        <dbReference type="Proteomes" id="UP000247980"/>
    </source>
</evidence>
<keyword evidence="2" id="KW-1185">Reference proteome</keyword>
<dbReference type="RefSeq" id="WP_110484287.1">
    <property type="nucleotide sequence ID" value="NZ_QJVC01000003.1"/>
</dbReference>
<organism evidence="1 2">
    <name type="scientific">Arthrobacter psychrolactophilus</name>
    <dbReference type="NCBI Taxonomy" id="92442"/>
    <lineage>
        <taxon>Bacteria</taxon>
        <taxon>Bacillati</taxon>
        <taxon>Actinomycetota</taxon>
        <taxon>Actinomycetes</taxon>
        <taxon>Micrococcales</taxon>
        <taxon>Micrococcaceae</taxon>
        <taxon>Arthrobacter</taxon>
    </lineage>
</organism>
<protein>
    <submittedName>
        <fullName evidence="1">Uncharacterized protein</fullName>
    </submittedName>
</protein>
<reference evidence="1 2" key="1">
    <citation type="submission" date="2018-05" db="EMBL/GenBank/DDBJ databases">
        <title>Genetic diversity of glacier-inhabiting Cryobacterium bacteria in China and description of Cryobacterium mengkeensis sp. nov. and Arthrobacter glacialis sp. nov.</title>
        <authorList>
            <person name="Liu Q."/>
            <person name="Xin Y.-H."/>
        </authorList>
    </citation>
    <scope>NUCLEOTIDE SEQUENCE [LARGE SCALE GENOMIC DNA]</scope>
    <source>
        <strain evidence="1 2">B7</strain>
    </source>
</reference>
<accession>A0A2V5IYC4</accession>
<comment type="caution">
    <text evidence="1">The sequence shown here is derived from an EMBL/GenBank/DDBJ whole genome shotgun (WGS) entry which is preliminary data.</text>
</comment>